<accession>A0A1H7SI94</accession>
<dbReference type="Gene3D" id="1.20.120.450">
    <property type="entry name" value="dinb family like domain"/>
    <property type="match status" value="1"/>
</dbReference>
<dbReference type="InterPro" id="IPR017520">
    <property type="entry name" value="CHP03086"/>
</dbReference>
<dbReference type="Pfam" id="PF11716">
    <property type="entry name" value="MDMPI_N"/>
    <property type="match status" value="1"/>
</dbReference>
<dbReference type="InterPro" id="IPR017517">
    <property type="entry name" value="Maleyloyr_isom"/>
</dbReference>
<feature type="domain" description="Mycothiol-dependent maleylpyruvate isomerase metal-binding" evidence="1">
    <location>
        <begin position="25"/>
        <end position="145"/>
    </location>
</feature>
<sequence length="217" mass="22160">MNLTTAADATATLRPVWRDVLSTSYAALEGVVAGVGDQQWQLPTPCSEWSVAQVIQHAAGDQLAFAQALGVGVGPAYNPFDPSGAIDGSAAALVREAIEQTAAAWATVADDTESVPTPLPHGALATPVAAVMAALDAAVHAWDIAIATGQPSPLTDELAGHLLTAARTAHPAPGSGIEAEIVEPLRQWGAYAAVVEGDSGDSAVAELLRYLGREPRA</sequence>
<protein>
    <submittedName>
        <fullName evidence="2">TIGR03086 family protein</fullName>
    </submittedName>
</protein>
<dbReference type="InterPro" id="IPR034660">
    <property type="entry name" value="DinB/YfiT-like"/>
</dbReference>
<dbReference type="GO" id="GO:0046872">
    <property type="term" value="F:metal ion binding"/>
    <property type="evidence" value="ECO:0007669"/>
    <property type="project" value="InterPro"/>
</dbReference>
<dbReference type="NCBIfam" id="TIGR03086">
    <property type="entry name" value="TIGR03086 family metal-binding protein"/>
    <property type="match status" value="1"/>
</dbReference>
<keyword evidence="3" id="KW-1185">Reference proteome</keyword>
<reference evidence="3" key="1">
    <citation type="submission" date="2016-10" db="EMBL/GenBank/DDBJ databases">
        <authorList>
            <person name="Varghese N."/>
            <person name="Submissions S."/>
        </authorList>
    </citation>
    <scope>NUCLEOTIDE SEQUENCE [LARGE SCALE GENOMIC DNA]</scope>
    <source>
        <strain evidence="3">DSM 44675</strain>
    </source>
</reference>
<proteinExistence type="predicted"/>
<dbReference type="SUPFAM" id="SSF109854">
    <property type="entry name" value="DinB/YfiT-like putative metalloenzymes"/>
    <property type="match status" value="1"/>
</dbReference>
<evidence type="ECO:0000313" key="3">
    <source>
        <dbReference type="Proteomes" id="UP000198677"/>
    </source>
</evidence>
<dbReference type="EMBL" id="FOAW01000013">
    <property type="protein sequence ID" value="SEL72401.1"/>
    <property type="molecule type" value="Genomic_DNA"/>
</dbReference>
<evidence type="ECO:0000259" key="1">
    <source>
        <dbReference type="Pfam" id="PF11716"/>
    </source>
</evidence>
<gene>
    <name evidence="2" type="ORF">SAMN05444583_113107</name>
</gene>
<dbReference type="OrthoDB" id="5185819at2"/>
<dbReference type="NCBIfam" id="TIGR03083">
    <property type="entry name" value="maleylpyruvate isomerase family mycothiol-dependent enzyme"/>
    <property type="match status" value="1"/>
</dbReference>
<dbReference type="AlphaFoldDB" id="A0A1H7SI94"/>
<evidence type="ECO:0000313" key="2">
    <source>
        <dbReference type="EMBL" id="SEL72401.1"/>
    </source>
</evidence>
<organism evidence="2 3">
    <name type="scientific">Rhodococcus maanshanensis</name>
    <dbReference type="NCBI Taxonomy" id="183556"/>
    <lineage>
        <taxon>Bacteria</taxon>
        <taxon>Bacillati</taxon>
        <taxon>Actinomycetota</taxon>
        <taxon>Actinomycetes</taxon>
        <taxon>Mycobacteriales</taxon>
        <taxon>Nocardiaceae</taxon>
        <taxon>Rhodococcus</taxon>
    </lineage>
</organism>
<dbReference type="RefSeq" id="WP_072753762.1">
    <property type="nucleotide sequence ID" value="NZ_FOAW01000013.1"/>
</dbReference>
<dbReference type="Proteomes" id="UP000198677">
    <property type="component" value="Unassembled WGS sequence"/>
</dbReference>
<dbReference type="InterPro" id="IPR024344">
    <property type="entry name" value="MDMPI_metal-binding"/>
</dbReference>
<name>A0A1H7SI94_9NOCA</name>